<dbReference type="Proteomes" id="UP000284366">
    <property type="component" value="Unassembled WGS sequence"/>
</dbReference>
<feature type="transmembrane region" description="Helical" evidence="5">
    <location>
        <begin position="68"/>
        <end position="90"/>
    </location>
</feature>
<reference evidence="11 12" key="1">
    <citation type="submission" date="2017-04" db="EMBL/GenBank/DDBJ databases">
        <title>Function of individual gut microbiota members based on whole genome sequencing of pure cultures obtained from chicken caecum.</title>
        <authorList>
            <person name="Medvecky M."/>
            <person name="Cejkova D."/>
            <person name="Polansky O."/>
            <person name="Karasova D."/>
            <person name="Kubasova T."/>
            <person name="Cizek A."/>
            <person name="Rychlik I."/>
        </authorList>
    </citation>
    <scope>NUCLEOTIDE SEQUENCE [LARGE SCALE GENOMIC DNA]</scope>
    <source>
        <strain evidence="12">An189</strain>
        <strain evidence="11">An43</strain>
    </source>
</reference>
<reference evidence="13 14" key="3">
    <citation type="submission" date="2018-08" db="EMBL/GenBank/DDBJ databases">
        <title>A genome reference for cultivated species of the human gut microbiota.</title>
        <authorList>
            <person name="Zou Y."/>
            <person name="Xue W."/>
            <person name="Luo G."/>
        </authorList>
    </citation>
    <scope>NUCLEOTIDE SEQUENCE [LARGE SCALE GENOMIC DNA]</scope>
    <source>
        <strain evidence="10 13">AF14-27</strain>
        <strain evidence="9 14">AF19-1AC</strain>
    </source>
</reference>
<evidence type="ECO:0000313" key="7">
    <source>
        <dbReference type="EMBL" id="OUN98944.1"/>
    </source>
</evidence>
<comment type="caution">
    <text evidence="8">The sequence shown here is derived from an EMBL/GenBank/DDBJ whole genome shotgun (WGS) entry which is preliminary data.</text>
</comment>
<evidence type="ECO:0000313" key="11">
    <source>
        <dbReference type="Proteomes" id="UP000195386"/>
    </source>
</evidence>
<evidence type="ECO:0000313" key="10">
    <source>
        <dbReference type="EMBL" id="RGV49101.1"/>
    </source>
</evidence>
<feature type="transmembrane region" description="Helical" evidence="5">
    <location>
        <begin position="164"/>
        <end position="183"/>
    </location>
</feature>
<dbReference type="Proteomes" id="UP000196587">
    <property type="component" value="Unassembled WGS sequence"/>
</dbReference>
<evidence type="ECO:0000259" key="6">
    <source>
        <dbReference type="Pfam" id="PF04893"/>
    </source>
</evidence>
<dbReference type="GeneID" id="61678896"/>
<sequence>MNYKELFHIAMQLISSPARAWEEIRLEEDRRKVFTAFVYPMIGLCGLSVFIGSLVAKGWGGPQSFQYAMTQCCAVAVSLFGGYFLAAYLINGLRVRMFAMGNDIPLVQQFAGYALVVPFLLKIIIGILPDFSIIALLLQFYIVYVVWEGSAILMKIAEKDRLRFTILSSILLIACPAVIEFVFNKLTVVLN</sequence>
<evidence type="ECO:0000256" key="1">
    <source>
        <dbReference type="ARBA" id="ARBA00004141"/>
    </source>
</evidence>
<comment type="subcellular location">
    <subcellularLocation>
        <location evidence="1">Membrane</location>
        <topology evidence="1">Multi-pass membrane protein</topology>
    </subcellularLocation>
</comment>
<dbReference type="RefSeq" id="WP_009120484.1">
    <property type="nucleotide sequence ID" value="NZ_CABIZW010000002.1"/>
</dbReference>
<dbReference type="EMBL" id="NFII01000022">
    <property type="protein sequence ID" value="OUN98944.1"/>
    <property type="molecule type" value="Genomic_DNA"/>
</dbReference>
<keyword evidence="4 5" id="KW-0472">Membrane</keyword>
<keyword evidence="3 5" id="KW-1133">Transmembrane helix</keyword>
<accession>A0A1Y4JNG6</accession>
<dbReference type="GO" id="GO:0016020">
    <property type="term" value="C:membrane"/>
    <property type="evidence" value="ECO:0007669"/>
    <property type="project" value="UniProtKB-SubCell"/>
</dbReference>
<evidence type="ECO:0000313" key="12">
    <source>
        <dbReference type="Proteomes" id="UP000196587"/>
    </source>
</evidence>
<feature type="transmembrane region" description="Helical" evidence="5">
    <location>
        <begin position="110"/>
        <end position="143"/>
    </location>
</feature>
<dbReference type="Proteomes" id="UP000285159">
    <property type="component" value="Unassembled WGS sequence"/>
</dbReference>
<evidence type="ECO:0000313" key="13">
    <source>
        <dbReference type="Proteomes" id="UP000284366"/>
    </source>
</evidence>
<dbReference type="EMBL" id="QRWP01000018">
    <property type="protein sequence ID" value="RGT29380.1"/>
    <property type="molecule type" value="Genomic_DNA"/>
</dbReference>
<evidence type="ECO:0000256" key="4">
    <source>
        <dbReference type="ARBA" id="ARBA00023136"/>
    </source>
</evidence>
<gene>
    <name evidence="8" type="ORF">B5F24_16670</name>
    <name evidence="7" type="ORF">B5F97_16520</name>
    <name evidence="10" type="ORF">DWW09_16450</name>
    <name evidence="9" type="ORF">DWX38_15630</name>
</gene>
<dbReference type="InterPro" id="IPR006977">
    <property type="entry name" value="Yip1_dom"/>
</dbReference>
<feature type="domain" description="Yip1" evidence="6">
    <location>
        <begin position="12"/>
        <end position="176"/>
    </location>
</feature>
<feature type="transmembrane region" description="Helical" evidence="5">
    <location>
        <begin position="36"/>
        <end position="56"/>
    </location>
</feature>
<keyword evidence="2 5" id="KW-0812">Transmembrane</keyword>
<evidence type="ECO:0000313" key="8">
    <source>
        <dbReference type="EMBL" id="OUP31581.1"/>
    </source>
</evidence>
<organism evidence="8 12">
    <name type="scientific">Bacteroides clarus</name>
    <dbReference type="NCBI Taxonomy" id="626929"/>
    <lineage>
        <taxon>Bacteria</taxon>
        <taxon>Pseudomonadati</taxon>
        <taxon>Bacteroidota</taxon>
        <taxon>Bacteroidia</taxon>
        <taxon>Bacteroidales</taxon>
        <taxon>Bacteroidaceae</taxon>
        <taxon>Bacteroides</taxon>
    </lineage>
</organism>
<dbReference type="EMBL" id="NFKE01000020">
    <property type="protein sequence ID" value="OUP31581.1"/>
    <property type="molecule type" value="Genomic_DNA"/>
</dbReference>
<dbReference type="Proteomes" id="UP000195386">
    <property type="component" value="Unassembled WGS sequence"/>
</dbReference>
<proteinExistence type="predicted"/>
<name>A0A1Y4JNG6_9BACE</name>
<evidence type="ECO:0000256" key="2">
    <source>
        <dbReference type="ARBA" id="ARBA00022692"/>
    </source>
</evidence>
<dbReference type="AlphaFoldDB" id="A0A1Y4JNG6"/>
<dbReference type="Pfam" id="PF04893">
    <property type="entry name" value="Yip1"/>
    <property type="match status" value="1"/>
</dbReference>
<protein>
    <submittedName>
        <fullName evidence="8">YIP1 family protein</fullName>
    </submittedName>
</protein>
<evidence type="ECO:0000256" key="5">
    <source>
        <dbReference type="SAM" id="Phobius"/>
    </source>
</evidence>
<reference evidence="8" key="2">
    <citation type="journal article" date="2018" name="BMC Genomics">
        <title>Whole genome sequencing and function prediction of 133 gut anaerobes isolated from chicken caecum in pure cultures.</title>
        <authorList>
            <person name="Medvecky M."/>
            <person name="Cejkova D."/>
            <person name="Polansky O."/>
            <person name="Karasova D."/>
            <person name="Kubasova T."/>
            <person name="Cizek A."/>
            <person name="Rychlik I."/>
        </authorList>
    </citation>
    <scope>NUCLEOTIDE SEQUENCE</scope>
    <source>
        <strain evidence="8">An189</strain>
        <strain evidence="7">An43</strain>
    </source>
</reference>
<evidence type="ECO:0000256" key="3">
    <source>
        <dbReference type="ARBA" id="ARBA00022989"/>
    </source>
</evidence>
<dbReference type="EMBL" id="QRZG01000040">
    <property type="protein sequence ID" value="RGV49101.1"/>
    <property type="molecule type" value="Genomic_DNA"/>
</dbReference>
<evidence type="ECO:0000313" key="9">
    <source>
        <dbReference type="EMBL" id="RGT29380.1"/>
    </source>
</evidence>
<evidence type="ECO:0000313" key="14">
    <source>
        <dbReference type="Proteomes" id="UP000285159"/>
    </source>
</evidence>